<protein>
    <submittedName>
        <fullName evidence="1">Uncharacterized protein</fullName>
    </submittedName>
</protein>
<dbReference type="AlphaFoldDB" id="A0A4C1TMU2"/>
<keyword evidence="2" id="KW-1185">Reference proteome</keyword>
<dbReference type="EMBL" id="BGZK01000068">
    <property type="protein sequence ID" value="GBP15010.1"/>
    <property type="molecule type" value="Genomic_DNA"/>
</dbReference>
<gene>
    <name evidence="1" type="ORF">EVAR_6656_1</name>
</gene>
<reference evidence="1 2" key="1">
    <citation type="journal article" date="2019" name="Commun. Biol.">
        <title>The bagworm genome reveals a unique fibroin gene that provides high tensile strength.</title>
        <authorList>
            <person name="Kono N."/>
            <person name="Nakamura H."/>
            <person name="Ohtoshi R."/>
            <person name="Tomita M."/>
            <person name="Numata K."/>
            <person name="Arakawa K."/>
        </authorList>
    </citation>
    <scope>NUCLEOTIDE SEQUENCE [LARGE SCALE GENOMIC DNA]</scope>
</reference>
<dbReference type="Proteomes" id="UP000299102">
    <property type="component" value="Unassembled WGS sequence"/>
</dbReference>
<comment type="caution">
    <text evidence="1">The sequence shown here is derived from an EMBL/GenBank/DDBJ whole genome shotgun (WGS) entry which is preliminary data.</text>
</comment>
<evidence type="ECO:0000313" key="2">
    <source>
        <dbReference type="Proteomes" id="UP000299102"/>
    </source>
</evidence>
<sequence>MHETSLSTRIELAKAGAAPAAACASAPGLDRVLELAQFVRLSIAQLRARRVAGVVLVGSAIVGVFQETELV</sequence>
<name>A0A4C1TMU2_EUMVA</name>
<organism evidence="1 2">
    <name type="scientific">Eumeta variegata</name>
    <name type="common">Bagworm moth</name>
    <name type="synonym">Eumeta japonica</name>
    <dbReference type="NCBI Taxonomy" id="151549"/>
    <lineage>
        <taxon>Eukaryota</taxon>
        <taxon>Metazoa</taxon>
        <taxon>Ecdysozoa</taxon>
        <taxon>Arthropoda</taxon>
        <taxon>Hexapoda</taxon>
        <taxon>Insecta</taxon>
        <taxon>Pterygota</taxon>
        <taxon>Neoptera</taxon>
        <taxon>Endopterygota</taxon>
        <taxon>Lepidoptera</taxon>
        <taxon>Glossata</taxon>
        <taxon>Ditrysia</taxon>
        <taxon>Tineoidea</taxon>
        <taxon>Psychidae</taxon>
        <taxon>Oiketicinae</taxon>
        <taxon>Eumeta</taxon>
    </lineage>
</organism>
<evidence type="ECO:0000313" key="1">
    <source>
        <dbReference type="EMBL" id="GBP15010.1"/>
    </source>
</evidence>
<proteinExistence type="predicted"/>
<accession>A0A4C1TMU2</accession>